<dbReference type="AlphaFoldDB" id="A0AAD6ZMJ7"/>
<evidence type="ECO:0000313" key="2">
    <source>
        <dbReference type="EMBL" id="KAJ7330377.1"/>
    </source>
</evidence>
<sequence length="351" mass="40090">MARVRPRNRYIVLSSDAVDPNNDAVMGETSQLPPSDLPDPFSGSDSEFELDAQTPIQKLPSLFPHLDDSEHTVPESTKHQASDDDILYTLSTTKRILNGRKQLKCQETLRARQADKLFEKYLEDVQRSRVSLVDRECHESQISRIFLQVVMREQQWNRVKWPPKCRKNFRHYPELSMLRLFTSTLLGGNSHGPMKLSDFYVMPGLHIISQHQLRRTLTLQQLTLLKHGLYPWYFPKKMTRLDIIPGSVKRQKQGKIWKVKHLRKSTSVDAERLFSFSGGTVSKLHNQLSEDSAHAAVMVGQWAGNPDLIATKEFEAQLVEGWSRKKKRKADVPAEGQSAPKVVVIADDGVD</sequence>
<protein>
    <submittedName>
        <fullName evidence="2">Uncharacterized protein</fullName>
    </submittedName>
</protein>
<evidence type="ECO:0000256" key="1">
    <source>
        <dbReference type="SAM" id="MobiDB-lite"/>
    </source>
</evidence>
<dbReference type="Proteomes" id="UP001218218">
    <property type="component" value="Unassembled WGS sequence"/>
</dbReference>
<feature type="region of interest" description="Disordered" evidence="1">
    <location>
        <begin position="14"/>
        <end position="47"/>
    </location>
</feature>
<dbReference type="EMBL" id="JARIHO010000037">
    <property type="protein sequence ID" value="KAJ7330377.1"/>
    <property type="molecule type" value="Genomic_DNA"/>
</dbReference>
<gene>
    <name evidence="2" type="ORF">DFH08DRAFT_815287</name>
</gene>
<keyword evidence="3" id="KW-1185">Reference proteome</keyword>
<organism evidence="2 3">
    <name type="scientific">Mycena albidolilacea</name>
    <dbReference type="NCBI Taxonomy" id="1033008"/>
    <lineage>
        <taxon>Eukaryota</taxon>
        <taxon>Fungi</taxon>
        <taxon>Dikarya</taxon>
        <taxon>Basidiomycota</taxon>
        <taxon>Agaricomycotina</taxon>
        <taxon>Agaricomycetes</taxon>
        <taxon>Agaricomycetidae</taxon>
        <taxon>Agaricales</taxon>
        <taxon>Marasmiineae</taxon>
        <taxon>Mycenaceae</taxon>
        <taxon>Mycena</taxon>
    </lineage>
</organism>
<name>A0AAD6ZMJ7_9AGAR</name>
<evidence type="ECO:0000313" key="3">
    <source>
        <dbReference type="Proteomes" id="UP001218218"/>
    </source>
</evidence>
<accession>A0AAD6ZMJ7</accession>
<comment type="caution">
    <text evidence="2">The sequence shown here is derived from an EMBL/GenBank/DDBJ whole genome shotgun (WGS) entry which is preliminary data.</text>
</comment>
<proteinExistence type="predicted"/>
<reference evidence="2" key="1">
    <citation type="submission" date="2023-03" db="EMBL/GenBank/DDBJ databases">
        <title>Massive genome expansion in bonnet fungi (Mycena s.s.) driven by repeated elements and novel gene families across ecological guilds.</title>
        <authorList>
            <consortium name="Lawrence Berkeley National Laboratory"/>
            <person name="Harder C.B."/>
            <person name="Miyauchi S."/>
            <person name="Viragh M."/>
            <person name="Kuo A."/>
            <person name="Thoen E."/>
            <person name="Andreopoulos B."/>
            <person name="Lu D."/>
            <person name="Skrede I."/>
            <person name="Drula E."/>
            <person name="Henrissat B."/>
            <person name="Morin E."/>
            <person name="Kohler A."/>
            <person name="Barry K."/>
            <person name="LaButti K."/>
            <person name="Morin E."/>
            <person name="Salamov A."/>
            <person name="Lipzen A."/>
            <person name="Mereny Z."/>
            <person name="Hegedus B."/>
            <person name="Baldrian P."/>
            <person name="Stursova M."/>
            <person name="Weitz H."/>
            <person name="Taylor A."/>
            <person name="Grigoriev I.V."/>
            <person name="Nagy L.G."/>
            <person name="Martin F."/>
            <person name="Kauserud H."/>
        </authorList>
    </citation>
    <scope>NUCLEOTIDE SEQUENCE</scope>
    <source>
        <strain evidence="2">CBHHK002</strain>
    </source>
</reference>